<feature type="domain" description="Pyridoxamine kinase/Phosphomethylpyrimidine kinase" evidence="7">
    <location>
        <begin position="30"/>
        <end position="258"/>
    </location>
</feature>
<dbReference type="GO" id="GO:0008972">
    <property type="term" value="F:phosphomethylpyrimidine kinase activity"/>
    <property type="evidence" value="ECO:0007669"/>
    <property type="project" value="TreeGrafter"/>
</dbReference>
<dbReference type="NCBIfam" id="NF005491">
    <property type="entry name" value="PRK07105.1"/>
    <property type="match status" value="1"/>
</dbReference>
<evidence type="ECO:0000256" key="5">
    <source>
        <dbReference type="ARBA" id="ARBA00022840"/>
    </source>
</evidence>
<dbReference type="InterPro" id="IPR004625">
    <property type="entry name" value="PyrdxlKinase"/>
</dbReference>
<dbReference type="SUPFAM" id="SSF53613">
    <property type="entry name" value="Ribokinase-like"/>
    <property type="match status" value="1"/>
</dbReference>
<comment type="caution">
    <text evidence="8">The sequence shown here is derived from an EMBL/GenBank/DDBJ whole genome shotgun (WGS) entry which is preliminary data.</text>
</comment>
<evidence type="ECO:0000256" key="6">
    <source>
        <dbReference type="ARBA" id="ARBA00022977"/>
    </source>
</evidence>
<evidence type="ECO:0000256" key="1">
    <source>
        <dbReference type="ARBA" id="ARBA00012104"/>
    </source>
</evidence>
<dbReference type="EC" id="2.7.1.35" evidence="1"/>
<protein>
    <recommendedName>
        <fullName evidence="1">pyridoxal kinase</fullName>
        <ecNumber evidence="1">2.7.1.35</ecNumber>
    </recommendedName>
</protein>
<dbReference type="InterPro" id="IPR029056">
    <property type="entry name" value="Ribokinase-like"/>
</dbReference>
<keyword evidence="5" id="KW-0067">ATP-binding</keyword>
<dbReference type="Proteomes" id="UP000463388">
    <property type="component" value="Unassembled WGS sequence"/>
</dbReference>
<dbReference type="RefSeq" id="WP_160346885.1">
    <property type="nucleotide sequence ID" value="NZ_WSRR01000025.1"/>
</dbReference>
<dbReference type="GO" id="GO:0009443">
    <property type="term" value="P:pyridoxal 5'-phosphate salvage"/>
    <property type="evidence" value="ECO:0007669"/>
    <property type="project" value="InterPro"/>
</dbReference>
<dbReference type="EMBL" id="WSRR01000025">
    <property type="protein sequence ID" value="MVX61616.1"/>
    <property type="molecule type" value="Genomic_DNA"/>
</dbReference>
<dbReference type="CDD" id="cd01173">
    <property type="entry name" value="pyridoxal_pyridoxamine_kinase"/>
    <property type="match status" value="1"/>
</dbReference>
<dbReference type="GO" id="GO:0008902">
    <property type="term" value="F:hydroxymethylpyrimidine kinase activity"/>
    <property type="evidence" value="ECO:0007669"/>
    <property type="project" value="TreeGrafter"/>
</dbReference>
<sequence>MPHNRQKKIALVNDYTGFGRCSVAVQLPIISHLGVQCCPLPTAVLSNHTMFDSFSIQDFTAHMDAHIAEWRKLDLQFAGICTGFLGSADQIAIVDGFIREFAGPDTTVVVDPVMGDYGRPYATYTPEMCARMGELVARADIVTPNLTEACILLGEPYRTGATLAEVEELAERVAAMGPARVVITGNVRDGQVVNVGYERGRGTFTVATPQCGGDRSGTGDVFAAIIAADAVNGVPLPTSVEKAAAFIGRCIERSAQLGIPITDGVAFEEVIRELD</sequence>
<evidence type="ECO:0000259" key="7">
    <source>
        <dbReference type="Pfam" id="PF08543"/>
    </source>
</evidence>
<gene>
    <name evidence="8" type="ORF">GKZ27_09155</name>
</gene>
<evidence type="ECO:0000256" key="2">
    <source>
        <dbReference type="ARBA" id="ARBA00022679"/>
    </source>
</evidence>
<dbReference type="GO" id="GO:0005829">
    <property type="term" value="C:cytosol"/>
    <property type="evidence" value="ECO:0007669"/>
    <property type="project" value="TreeGrafter"/>
</dbReference>
<dbReference type="PANTHER" id="PTHR20858:SF17">
    <property type="entry name" value="HYDROXYMETHYLPYRIMIDINE_PHOSPHOMETHYLPYRIMIDINE KINASE THI20-RELATED"/>
    <property type="match status" value="1"/>
</dbReference>
<evidence type="ECO:0000313" key="9">
    <source>
        <dbReference type="Proteomes" id="UP000463388"/>
    </source>
</evidence>
<proteinExistence type="predicted"/>
<keyword evidence="4 8" id="KW-0418">Kinase</keyword>
<keyword evidence="6" id="KW-0784">Thiamine biosynthesis</keyword>
<organism evidence="8 9">
    <name type="scientific">Adlercreutzia mucosicola</name>
    <dbReference type="NCBI Taxonomy" id="580026"/>
    <lineage>
        <taxon>Bacteria</taxon>
        <taxon>Bacillati</taxon>
        <taxon>Actinomycetota</taxon>
        <taxon>Coriobacteriia</taxon>
        <taxon>Eggerthellales</taxon>
        <taxon>Eggerthellaceae</taxon>
        <taxon>Adlercreutzia</taxon>
    </lineage>
</organism>
<evidence type="ECO:0000256" key="3">
    <source>
        <dbReference type="ARBA" id="ARBA00022741"/>
    </source>
</evidence>
<dbReference type="OrthoDB" id="9800808at2"/>
<keyword evidence="2 8" id="KW-0808">Transferase</keyword>
<name>A0A6N8JSB2_9ACTN</name>
<reference evidence="8 9" key="1">
    <citation type="submission" date="2019-12" db="EMBL/GenBank/DDBJ databases">
        <title>Microbes associate with the intestines of laboratory mice.</title>
        <authorList>
            <person name="Navarre W."/>
            <person name="Wong E."/>
        </authorList>
    </citation>
    <scope>NUCLEOTIDE SEQUENCE [LARGE SCALE GENOMIC DNA]</scope>
    <source>
        <strain evidence="8 9">NM66_B29</strain>
    </source>
</reference>
<dbReference type="Pfam" id="PF08543">
    <property type="entry name" value="Phos_pyr_kin"/>
    <property type="match status" value="1"/>
</dbReference>
<dbReference type="PANTHER" id="PTHR20858">
    <property type="entry name" value="PHOSPHOMETHYLPYRIMIDINE KINASE"/>
    <property type="match status" value="1"/>
</dbReference>
<keyword evidence="3" id="KW-0547">Nucleotide-binding</keyword>
<evidence type="ECO:0000256" key="4">
    <source>
        <dbReference type="ARBA" id="ARBA00022777"/>
    </source>
</evidence>
<dbReference type="AlphaFoldDB" id="A0A6N8JSB2"/>
<dbReference type="GO" id="GO:0008478">
    <property type="term" value="F:pyridoxal kinase activity"/>
    <property type="evidence" value="ECO:0007669"/>
    <property type="project" value="UniProtKB-EC"/>
</dbReference>
<dbReference type="InterPro" id="IPR013749">
    <property type="entry name" value="PM/HMP-P_kinase-1"/>
</dbReference>
<keyword evidence="9" id="KW-1185">Reference proteome</keyword>
<evidence type="ECO:0000313" key="8">
    <source>
        <dbReference type="EMBL" id="MVX61616.1"/>
    </source>
</evidence>
<dbReference type="Gene3D" id="3.40.1190.20">
    <property type="match status" value="1"/>
</dbReference>
<accession>A0A6N8JSB2</accession>
<dbReference type="GO" id="GO:0005524">
    <property type="term" value="F:ATP binding"/>
    <property type="evidence" value="ECO:0007669"/>
    <property type="project" value="UniProtKB-KW"/>
</dbReference>
<dbReference type="GO" id="GO:0009228">
    <property type="term" value="P:thiamine biosynthetic process"/>
    <property type="evidence" value="ECO:0007669"/>
    <property type="project" value="UniProtKB-KW"/>
</dbReference>